<protein>
    <submittedName>
        <fullName evidence="1">Uncharacterized protein</fullName>
    </submittedName>
</protein>
<accession>A0A645GHB6</accession>
<dbReference type="InterPro" id="IPR025373">
    <property type="entry name" value="DUF4363"/>
</dbReference>
<dbReference type="Pfam" id="PF14276">
    <property type="entry name" value="DUF4363"/>
    <property type="match status" value="1"/>
</dbReference>
<comment type="caution">
    <text evidence="1">The sequence shown here is derived from an EMBL/GenBank/DDBJ whole genome shotgun (WGS) entry which is preliminary data.</text>
</comment>
<sequence>MMDLEKEKNIWYKLLNHAYFNEIFASLKILNQSISLEEKMTSLKEIENVKTVLDNLMEDECCNLNRIF</sequence>
<name>A0A645GHB6_9ZZZZ</name>
<dbReference type="EMBL" id="VSSQ01075795">
    <property type="protein sequence ID" value="MPN26318.1"/>
    <property type="molecule type" value="Genomic_DNA"/>
</dbReference>
<evidence type="ECO:0000313" key="1">
    <source>
        <dbReference type="EMBL" id="MPN26318.1"/>
    </source>
</evidence>
<proteinExistence type="predicted"/>
<organism evidence="1">
    <name type="scientific">bioreactor metagenome</name>
    <dbReference type="NCBI Taxonomy" id="1076179"/>
    <lineage>
        <taxon>unclassified sequences</taxon>
        <taxon>metagenomes</taxon>
        <taxon>ecological metagenomes</taxon>
    </lineage>
</organism>
<dbReference type="AlphaFoldDB" id="A0A645GHB6"/>
<gene>
    <name evidence="1" type="ORF">SDC9_173742</name>
</gene>
<reference evidence="1" key="1">
    <citation type="submission" date="2019-08" db="EMBL/GenBank/DDBJ databases">
        <authorList>
            <person name="Kucharzyk K."/>
            <person name="Murdoch R.W."/>
            <person name="Higgins S."/>
            <person name="Loffler F."/>
        </authorList>
    </citation>
    <scope>NUCLEOTIDE SEQUENCE</scope>
</reference>